<feature type="region of interest" description="Disordered" evidence="1">
    <location>
        <begin position="74"/>
        <end position="93"/>
    </location>
</feature>
<dbReference type="AlphaFoldDB" id="A0A4U7KT26"/>
<keyword evidence="3" id="KW-1185">Reference proteome</keyword>
<dbReference type="KEGG" id="sgra:EX895_003232"/>
<organism evidence="2 3">
    <name type="scientific">Sporisorium graminicola</name>
    <dbReference type="NCBI Taxonomy" id="280036"/>
    <lineage>
        <taxon>Eukaryota</taxon>
        <taxon>Fungi</taxon>
        <taxon>Dikarya</taxon>
        <taxon>Basidiomycota</taxon>
        <taxon>Ustilaginomycotina</taxon>
        <taxon>Ustilaginomycetes</taxon>
        <taxon>Ustilaginales</taxon>
        <taxon>Ustilaginaceae</taxon>
        <taxon>Sporisorium</taxon>
    </lineage>
</organism>
<dbReference type="EMBL" id="SRRM01000012">
    <property type="protein sequence ID" value="TKY87651.1"/>
    <property type="molecule type" value="Genomic_DNA"/>
</dbReference>
<protein>
    <submittedName>
        <fullName evidence="2">Uncharacterized protein</fullName>
    </submittedName>
</protein>
<accession>A0A4U7KT26</accession>
<sequence>MPHPSVFGLSGYAPLSAVGARADRNVKIYPDLANAEGYGSHIDYTWKLHGIPSYVYTSLGLSNGDLERNNYRIVESRDPKGDSDAKGDGPFKVTRTGTQLLEKRLECGGQDTPQAPSDAPAANCHTNHAATLEDCAPLYFMMSKDVVYCREYDQNGRTGAMYRSCGLISQRGRIANPCISYAAIAYDALPIIDECWPRDGPNSCKNWRSGVIAGSNDRPKTCACNNESVGKC</sequence>
<evidence type="ECO:0000256" key="1">
    <source>
        <dbReference type="SAM" id="MobiDB-lite"/>
    </source>
</evidence>
<evidence type="ECO:0000313" key="2">
    <source>
        <dbReference type="EMBL" id="TKY87651.1"/>
    </source>
</evidence>
<feature type="compositionally biased region" description="Basic and acidic residues" evidence="1">
    <location>
        <begin position="74"/>
        <end position="89"/>
    </location>
</feature>
<dbReference type="Proteomes" id="UP000306050">
    <property type="component" value="Chromosome SGRAM_20"/>
</dbReference>
<dbReference type="OrthoDB" id="2553809at2759"/>
<proteinExistence type="predicted"/>
<reference evidence="2 3" key="1">
    <citation type="submission" date="2019-05" db="EMBL/GenBank/DDBJ databases">
        <title>Sporisorium graminicola CBS 10092 draft sequencing and annotation.</title>
        <authorList>
            <person name="Solano-Gonzalez S."/>
            <person name="Caddick M.X."/>
            <person name="Darby A."/>
        </authorList>
    </citation>
    <scope>NUCLEOTIDE SEQUENCE [LARGE SCALE GENOMIC DNA]</scope>
    <source>
        <strain evidence="2 3">CBS 10092</strain>
    </source>
</reference>
<gene>
    <name evidence="2" type="ORF">EX895_003232</name>
</gene>
<dbReference type="GeneID" id="40726127"/>
<name>A0A4U7KT26_9BASI</name>
<dbReference type="RefSeq" id="XP_029739636.1">
    <property type="nucleotide sequence ID" value="XM_029883830.1"/>
</dbReference>
<evidence type="ECO:0000313" key="3">
    <source>
        <dbReference type="Proteomes" id="UP000306050"/>
    </source>
</evidence>
<comment type="caution">
    <text evidence="2">The sequence shown here is derived from an EMBL/GenBank/DDBJ whole genome shotgun (WGS) entry which is preliminary data.</text>
</comment>